<feature type="signal peptide" evidence="1">
    <location>
        <begin position="1"/>
        <end position="20"/>
    </location>
</feature>
<gene>
    <name evidence="2" type="ORF">ACFOMG_00260</name>
</gene>
<dbReference type="SUPFAM" id="SSF111364">
    <property type="entry name" value="Tsx-like channel"/>
    <property type="match status" value="1"/>
</dbReference>
<keyword evidence="1" id="KW-0732">Signal</keyword>
<evidence type="ECO:0008006" key="4">
    <source>
        <dbReference type="Google" id="ProtNLM"/>
    </source>
</evidence>
<comment type="caution">
    <text evidence="2">The sequence shown here is derived from an EMBL/GenBank/DDBJ whole genome shotgun (WGS) entry which is preliminary data.</text>
</comment>
<dbReference type="RefSeq" id="WP_376864092.1">
    <property type="nucleotide sequence ID" value="NZ_JBHRYB010000001.1"/>
</dbReference>
<organism evidence="2 3">
    <name type="scientific">Bacterioplanoides pacificum</name>
    <dbReference type="NCBI Taxonomy" id="1171596"/>
    <lineage>
        <taxon>Bacteria</taxon>
        <taxon>Pseudomonadati</taxon>
        <taxon>Pseudomonadota</taxon>
        <taxon>Gammaproteobacteria</taxon>
        <taxon>Oceanospirillales</taxon>
        <taxon>Oceanospirillaceae</taxon>
        <taxon>Bacterioplanoides</taxon>
    </lineage>
</organism>
<evidence type="ECO:0000313" key="2">
    <source>
        <dbReference type="EMBL" id="MFC3678540.1"/>
    </source>
</evidence>
<name>A0ABV7VLU9_9GAMM</name>
<dbReference type="Gene3D" id="2.40.230.20">
    <property type="entry name" value="Nucleoside-specific channel-forming protein, Tsx-like"/>
    <property type="match status" value="1"/>
</dbReference>
<protein>
    <recommendedName>
        <fullName evidence="4">Nucleoside-specific outer membrane channel protein Tsx</fullName>
    </recommendedName>
</protein>
<reference evidence="3" key="1">
    <citation type="journal article" date="2019" name="Int. J. Syst. Evol. Microbiol.">
        <title>The Global Catalogue of Microorganisms (GCM) 10K type strain sequencing project: providing services to taxonomists for standard genome sequencing and annotation.</title>
        <authorList>
            <consortium name="The Broad Institute Genomics Platform"/>
            <consortium name="The Broad Institute Genome Sequencing Center for Infectious Disease"/>
            <person name="Wu L."/>
            <person name="Ma J."/>
        </authorList>
    </citation>
    <scope>NUCLEOTIDE SEQUENCE [LARGE SCALE GENOMIC DNA]</scope>
    <source>
        <strain evidence="3">KCTC 42424</strain>
    </source>
</reference>
<feature type="chain" id="PRO_5045376969" description="Nucleoside-specific outer membrane channel protein Tsx" evidence="1">
    <location>
        <begin position="21"/>
        <end position="246"/>
    </location>
</feature>
<evidence type="ECO:0000256" key="1">
    <source>
        <dbReference type="SAM" id="SignalP"/>
    </source>
</evidence>
<sequence>MKKQLLTAAILATASMAVSAEQYWADNSVSALYGSDYTLTPNSDETNTLTTLTLEHVSGHSWGSLFYFVDRHVGESDFHETYAEFSPNFTLTSFENSFVKNINAAFTYEFSSNSGGFSQDNYLYGVGADLDIPGMNFASVTYYYAQRNTNFDNGDNDHQLTLTYGWSSGNFNIDGFLDYSTGTEDHDSEMNFTPQLTYNLGPALGTKNKVKVGVEYSYWNNKFGNKFNEDDDRDQNAVSLLLKVHL</sequence>
<dbReference type="EMBL" id="JBHRYB010000001">
    <property type="protein sequence ID" value="MFC3678540.1"/>
    <property type="molecule type" value="Genomic_DNA"/>
</dbReference>
<dbReference type="Proteomes" id="UP001595722">
    <property type="component" value="Unassembled WGS sequence"/>
</dbReference>
<evidence type="ECO:0000313" key="3">
    <source>
        <dbReference type="Proteomes" id="UP001595722"/>
    </source>
</evidence>
<proteinExistence type="predicted"/>
<accession>A0ABV7VLU9</accession>
<keyword evidence="3" id="KW-1185">Reference proteome</keyword>
<dbReference type="InterPro" id="IPR036777">
    <property type="entry name" value="Channel_Tsx-like_sf"/>
</dbReference>